<accession>A0ABU6ZL29</accession>
<dbReference type="Proteomes" id="UP001341840">
    <property type="component" value="Unassembled WGS sequence"/>
</dbReference>
<dbReference type="EMBL" id="JASCZI010272542">
    <property type="protein sequence ID" value="MED6222679.1"/>
    <property type="molecule type" value="Genomic_DNA"/>
</dbReference>
<keyword evidence="3" id="KW-1185">Reference proteome</keyword>
<evidence type="ECO:0000313" key="2">
    <source>
        <dbReference type="EMBL" id="MED6222679.1"/>
    </source>
</evidence>
<name>A0ABU6ZL29_9FABA</name>
<comment type="caution">
    <text evidence="2">The sequence shown here is derived from an EMBL/GenBank/DDBJ whole genome shotgun (WGS) entry which is preliminary data.</text>
</comment>
<sequence length="201" mass="22321">MGCLKVSVNPINQVKVSRKQILKNGDEEREQLAKEIPKKRIVVAPKSVYSSSYTTKTNSSIRVNESSLRTQIEKGKNLMRQLNMLLMSLKVGKLLVTQKRKLSSPYLGKNNWDGLAPTGSLRFAESAWRRADPTAATAEEIHGLQKMVKLLLLRSEPEMRPEEVEALLLDAQHSPVDANSAHGSTHAPNMGVDNVGDIHED</sequence>
<protein>
    <submittedName>
        <fullName evidence="2">Uncharacterized protein</fullName>
    </submittedName>
</protein>
<evidence type="ECO:0000256" key="1">
    <source>
        <dbReference type="SAM" id="MobiDB-lite"/>
    </source>
</evidence>
<feature type="region of interest" description="Disordered" evidence="1">
    <location>
        <begin position="176"/>
        <end position="201"/>
    </location>
</feature>
<gene>
    <name evidence="2" type="ORF">PIB30_066606</name>
</gene>
<evidence type="ECO:0000313" key="3">
    <source>
        <dbReference type="Proteomes" id="UP001341840"/>
    </source>
</evidence>
<organism evidence="2 3">
    <name type="scientific">Stylosanthes scabra</name>
    <dbReference type="NCBI Taxonomy" id="79078"/>
    <lineage>
        <taxon>Eukaryota</taxon>
        <taxon>Viridiplantae</taxon>
        <taxon>Streptophyta</taxon>
        <taxon>Embryophyta</taxon>
        <taxon>Tracheophyta</taxon>
        <taxon>Spermatophyta</taxon>
        <taxon>Magnoliopsida</taxon>
        <taxon>eudicotyledons</taxon>
        <taxon>Gunneridae</taxon>
        <taxon>Pentapetalae</taxon>
        <taxon>rosids</taxon>
        <taxon>fabids</taxon>
        <taxon>Fabales</taxon>
        <taxon>Fabaceae</taxon>
        <taxon>Papilionoideae</taxon>
        <taxon>50 kb inversion clade</taxon>
        <taxon>dalbergioids sensu lato</taxon>
        <taxon>Dalbergieae</taxon>
        <taxon>Pterocarpus clade</taxon>
        <taxon>Stylosanthes</taxon>
    </lineage>
</organism>
<proteinExistence type="predicted"/>
<reference evidence="2 3" key="1">
    <citation type="journal article" date="2023" name="Plants (Basel)">
        <title>Bridging the Gap: Combining Genomics and Transcriptomics Approaches to Understand Stylosanthes scabra, an Orphan Legume from the Brazilian Caatinga.</title>
        <authorList>
            <person name="Ferreira-Neto J.R.C."/>
            <person name="da Silva M.D."/>
            <person name="Binneck E."/>
            <person name="de Melo N.F."/>
            <person name="da Silva R.H."/>
            <person name="de Melo A.L.T.M."/>
            <person name="Pandolfi V."/>
            <person name="Bustamante F.O."/>
            <person name="Brasileiro-Vidal A.C."/>
            <person name="Benko-Iseppon A.M."/>
        </authorList>
    </citation>
    <scope>NUCLEOTIDE SEQUENCE [LARGE SCALE GENOMIC DNA]</scope>
    <source>
        <tissue evidence="2">Leaves</tissue>
    </source>
</reference>